<sequence>MSNAYKPKIQLRPHRVFKTIFGKSVIYFPALSNIKRAKEIILTKEFSELILERYKSENKKLDDEFNLGLKDFGYYQ</sequence>
<dbReference type="EMBL" id="BMGM01000004">
    <property type="protein sequence ID" value="GGE32352.1"/>
    <property type="molecule type" value="Genomic_DNA"/>
</dbReference>
<accession>A0ABQ1SDY5</accession>
<name>A0ABQ1SDY5_9FLAO</name>
<proteinExistence type="predicted"/>
<evidence type="ECO:0000313" key="1">
    <source>
        <dbReference type="EMBL" id="GGE32352.1"/>
    </source>
</evidence>
<organism evidence="1 2">
    <name type="scientific">Psychroflexus planctonicus</name>
    <dbReference type="NCBI Taxonomy" id="1526575"/>
    <lineage>
        <taxon>Bacteria</taxon>
        <taxon>Pseudomonadati</taxon>
        <taxon>Bacteroidota</taxon>
        <taxon>Flavobacteriia</taxon>
        <taxon>Flavobacteriales</taxon>
        <taxon>Flavobacteriaceae</taxon>
        <taxon>Psychroflexus</taxon>
    </lineage>
</organism>
<protein>
    <submittedName>
        <fullName evidence="1">Uncharacterized protein</fullName>
    </submittedName>
</protein>
<comment type="caution">
    <text evidence="1">The sequence shown here is derived from an EMBL/GenBank/DDBJ whole genome shotgun (WGS) entry which is preliminary data.</text>
</comment>
<dbReference type="Proteomes" id="UP000599179">
    <property type="component" value="Unassembled WGS sequence"/>
</dbReference>
<keyword evidence="2" id="KW-1185">Reference proteome</keyword>
<reference evidence="2" key="1">
    <citation type="journal article" date="2019" name="Int. J. Syst. Evol. Microbiol.">
        <title>The Global Catalogue of Microorganisms (GCM) 10K type strain sequencing project: providing services to taxonomists for standard genome sequencing and annotation.</title>
        <authorList>
            <consortium name="The Broad Institute Genomics Platform"/>
            <consortium name="The Broad Institute Genome Sequencing Center for Infectious Disease"/>
            <person name="Wu L."/>
            <person name="Ma J."/>
        </authorList>
    </citation>
    <scope>NUCLEOTIDE SEQUENCE [LARGE SCALE GENOMIC DNA]</scope>
    <source>
        <strain evidence="2">CGMCC 1.12931</strain>
    </source>
</reference>
<dbReference type="RefSeq" id="WP_188458079.1">
    <property type="nucleotide sequence ID" value="NZ_BMGM01000004.1"/>
</dbReference>
<gene>
    <name evidence="1" type="ORF">GCM10010832_10790</name>
</gene>
<evidence type="ECO:0000313" key="2">
    <source>
        <dbReference type="Proteomes" id="UP000599179"/>
    </source>
</evidence>